<evidence type="ECO:0000256" key="5">
    <source>
        <dbReference type="RuleBase" id="RU362057"/>
    </source>
</evidence>
<dbReference type="EC" id="2.4.1.-" evidence="5"/>
<sequence>MENCHFLVVTFPAQSHINPTLQFSKCIAKLGVRTTFSTSLGAINRMKKSSSSSGSLPQNLSIVPFSDGYDHGWTMNGDFRDYMFSLKTIGSKTLGELIMVQSNEGHPITHLVYTTLMSWVGQVAHQHHIPSTLLWIQPAALFDIYYYFFNGYGGIISESVTSKTIELPGLPSLDSRDLPSFLLASSPDIYNFALPSLKLHFELLGKEENPKVLVNTFDALEPETLGVLDPKLKLVAVGPLIPSAFLDGRDPSDASFGGDLIDHNPKDYVEWLNSQKDGSVVYIAFGSYSDLPFKQIEEIAQALLASRKAFLWVLRKSPKGEKLEDKLTCKDELEKQGMIANWCSQVEVLSHPSVGCFVTHCGWNSSLESLASGVPVLAIPLWSDQATNAKFIQDVWKSGIRSKANEEGIVEADEIRRGLEIVMDDEESDQEMRTNAKRWRDLAIEAAKDGGSSSRNLKAFVDEVALGVGVTNHCT</sequence>
<dbReference type="FunFam" id="3.40.50.2000:FF:000019">
    <property type="entry name" value="Glycosyltransferase"/>
    <property type="match status" value="1"/>
</dbReference>
<proteinExistence type="inferred from homology"/>
<dbReference type="SUPFAM" id="SSF53756">
    <property type="entry name" value="UDP-Glycosyltransferase/glycogen phosphorylase"/>
    <property type="match status" value="1"/>
</dbReference>
<evidence type="ECO:0000256" key="4">
    <source>
        <dbReference type="RuleBase" id="RU003718"/>
    </source>
</evidence>
<comment type="similarity">
    <text evidence="1 4">Belongs to the UDP-glycosyltransferase family.</text>
</comment>
<name>A0ABD2YKK7_9GENT</name>
<organism evidence="6 7">
    <name type="scientific">Cinchona calisaya</name>
    <dbReference type="NCBI Taxonomy" id="153742"/>
    <lineage>
        <taxon>Eukaryota</taxon>
        <taxon>Viridiplantae</taxon>
        <taxon>Streptophyta</taxon>
        <taxon>Embryophyta</taxon>
        <taxon>Tracheophyta</taxon>
        <taxon>Spermatophyta</taxon>
        <taxon>Magnoliopsida</taxon>
        <taxon>eudicotyledons</taxon>
        <taxon>Gunneridae</taxon>
        <taxon>Pentapetalae</taxon>
        <taxon>asterids</taxon>
        <taxon>lamiids</taxon>
        <taxon>Gentianales</taxon>
        <taxon>Rubiaceae</taxon>
        <taxon>Cinchonoideae</taxon>
        <taxon>Cinchoneae</taxon>
        <taxon>Cinchona</taxon>
    </lineage>
</organism>
<protein>
    <recommendedName>
        <fullName evidence="5">Glycosyltransferase</fullName>
        <ecNumber evidence="5">2.4.1.-</ecNumber>
    </recommendedName>
</protein>
<dbReference type="Pfam" id="PF00201">
    <property type="entry name" value="UDPGT"/>
    <property type="match status" value="1"/>
</dbReference>
<dbReference type="CDD" id="cd03784">
    <property type="entry name" value="GT1_Gtf-like"/>
    <property type="match status" value="1"/>
</dbReference>
<dbReference type="GO" id="GO:0016757">
    <property type="term" value="F:glycosyltransferase activity"/>
    <property type="evidence" value="ECO:0007669"/>
    <property type="project" value="UniProtKB-KW"/>
</dbReference>
<keyword evidence="2 4" id="KW-0328">Glycosyltransferase</keyword>
<dbReference type="Gene3D" id="3.40.50.2000">
    <property type="entry name" value="Glycogen Phosphorylase B"/>
    <property type="match status" value="2"/>
</dbReference>
<gene>
    <name evidence="6" type="ORF">ACH5RR_031896</name>
</gene>
<accession>A0ABD2YKK7</accession>
<dbReference type="Proteomes" id="UP001630127">
    <property type="component" value="Unassembled WGS sequence"/>
</dbReference>
<dbReference type="PROSITE" id="PS00375">
    <property type="entry name" value="UDPGT"/>
    <property type="match status" value="1"/>
</dbReference>
<evidence type="ECO:0000313" key="7">
    <source>
        <dbReference type="Proteomes" id="UP001630127"/>
    </source>
</evidence>
<evidence type="ECO:0000256" key="2">
    <source>
        <dbReference type="ARBA" id="ARBA00022676"/>
    </source>
</evidence>
<keyword evidence="3 4" id="KW-0808">Transferase</keyword>
<reference evidence="6 7" key="1">
    <citation type="submission" date="2024-11" db="EMBL/GenBank/DDBJ databases">
        <title>A near-complete genome assembly of Cinchona calisaya.</title>
        <authorList>
            <person name="Lian D.C."/>
            <person name="Zhao X.W."/>
            <person name="Wei L."/>
        </authorList>
    </citation>
    <scope>NUCLEOTIDE SEQUENCE [LARGE SCALE GENOMIC DNA]</scope>
    <source>
        <tissue evidence="6">Nenye</tissue>
    </source>
</reference>
<comment type="caution">
    <text evidence="6">The sequence shown here is derived from an EMBL/GenBank/DDBJ whole genome shotgun (WGS) entry which is preliminary data.</text>
</comment>
<keyword evidence="7" id="KW-1185">Reference proteome</keyword>
<dbReference type="PANTHER" id="PTHR11926">
    <property type="entry name" value="GLUCOSYL/GLUCURONOSYL TRANSFERASES"/>
    <property type="match status" value="1"/>
</dbReference>
<dbReference type="AlphaFoldDB" id="A0ABD2YKK7"/>
<evidence type="ECO:0000313" key="6">
    <source>
        <dbReference type="EMBL" id="KAL3506514.1"/>
    </source>
</evidence>
<dbReference type="InterPro" id="IPR002213">
    <property type="entry name" value="UDP_glucos_trans"/>
</dbReference>
<evidence type="ECO:0000256" key="1">
    <source>
        <dbReference type="ARBA" id="ARBA00009995"/>
    </source>
</evidence>
<dbReference type="PANTHER" id="PTHR11926:SF870">
    <property type="entry name" value="UDP-GLYCOSYLTRANSFERASE 75B1"/>
    <property type="match status" value="1"/>
</dbReference>
<dbReference type="InterPro" id="IPR035595">
    <property type="entry name" value="UDP_glycos_trans_CS"/>
</dbReference>
<evidence type="ECO:0000256" key="3">
    <source>
        <dbReference type="ARBA" id="ARBA00022679"/>
    </source>
</evidence>
<dbReference type="EMBL" id="JBJUIK010000013">
    <property type="protein sequence ID" value="KAL3506514.1"/>
    <property type="molecule type" value="Genomic_DNA"/>
</dbReference>